<reference evidence="1 2" key="1">
    <citation type="submission" date="2016-07" db="EMBL/GenBank/DDBJ databases">
        <title>Draft genome of Scalindua rubra, obtained from a brine-seawater interface in the Red Sea, sheds light on salt adaptation in anammox bacteria.</title>
        <authorList>
            <person name="Speth D.R."/>
            <person name="Lagkouvardos I."/>
            <person name="Wang Y."/>
            <person name="Qian P.-Y."/>
            <person name="Dutilh B.E."/>
            <person name="Jetten M.S."/>
        </authorList>
    </citation>
    <scope>NUCLEOTIDE SEQUENCE [LARGE SCALE GENOMIC DNA]</scope>
    <source>
        <strain evidence="1">BSI-1</strain>
    </source>
</reference>
<sequence length="164" mass="18814">MSTLKILLIIPLFFLIGCSLFGSSSRYQAQDDRSAGSQSSRYTRTFNDGFEDVWSAVIMSLGDMPLDKIDKEKGIIRTDWVEGFSQRKARSIMTDRFLDDYWKERHRITINISGSNLISSVKVRCQIQEKARGGSAAYRWERKKSTGEREEEALMRIEEILTGS</sequence>
<protein>
    <recommendedName>
        <fullName evidence="3">Lipoprotein</fullName>
    </recommendedName>
</protein>
<dbReference type="Proteomes" id="UP000094056">
    <property type="component" value="Unassembled WGS sequence"/>
</dbReference>
<dbReference type="EMBL" id="MAYW01000001">
    <property type="protein sequence ID" value="ODS34742.1"/>
    <property type="molecule type" value="Genomic_DNA"/>
</dbReference>
<evidence type="ECO:0000313" key="1">
    <source>
        <dbReference type="EMBL" id="ODS34742.1"/>
    </source>
</evidence>
<gene>
    <name evidence="1" type="ORF">SCARUB_00002</name>
</gene>
<dbReference type="PROSITE" id="PS51257">
    <property type="entry name" value="PROKAR_LIPOPROTEIN"/>
    <property type="match status" value="1"/>
</dbReference>
<evidence type="ECO:0008006" key="3">
    <source>
        <dbReference type="Google" id="ProtNLM"/>
    </source>
</evidence>
<accession>A0A1E3XGK8</accession>
<organism evidence="1 2">
    <name type="scientific">Candidatus Scalindua rubra</name>
    <dbReference type="NCBI Taxonomy" id="1872076"/>
    <lineage>
        <taxon>Bacteria</taxon>
        <taxon>Pseudomonadati</taxon>
        <taxon>Planctomycetota</taxon>
        <taxon>Candidatus Brocadiia</taxon>
        <taxon>Candidatus Brocadiales</taxon>
        <taxon>Candidatus Scalinduaceae</taxon>
        <taxon>Candidatus Scalindua</taxon>
    </lineage>
</organism>
<evidence type="ECO:0000313" key="2">
    <source>
        <dbReference type="Proteomes" id="UP000094056"/>
    </source>
</evidence>
<comment type="caution">
    <text evidence="1">The sequence shown here is derived from an EMBL/GenBank/DDBJ whole genome shotgun (WGS) entry which is preliminary data.</text>
</comment>
<proteinExistence type="predicted"/>
<dbReference type="AlphaFoldDB" id="A0A1E3XGK8"/>
<name>A0A1E3XGK8_9BACT</name>